<sequence>MRFGSWVFPISQNSKNDGNVIDDTLTEIDRWEALGFDAIWLSEHHFDGATAYADPVVFAAAVAQRTKNVTIGFAVVEMALHHPVRLAAQVSLLDHLSKGRMMLGTGKGSAFNEYEYIGFGVPMSDAADSILESEEIILQAWTGNPVKFKGKYWDLAFPELRPVPFQKPHPPLLRACISRESTMEMGAKKRPVLIAAQENHSIKDRLQAFTKSLESTDITEPEIEGILDQVWVNKNIVVAESRSEAEEIAFEGYTREQTFFKAARDKYNPKSGSEGLSKPREISKKTFENIFITGTPTDVAEQISELDSIGVKNLMMKINTGEMDQSVVFRTMDLLAEHVKPLFPIE</sequence>
<dbReference type="PANTHER" id="PTHR30137">
    <property type="entry name" value="LUCIFERASE-LIKE MONOOXYGENASE"/>
    <property type="match status" value="1"/>
</dbReference>
<dbReference type="InterPro" id="IPR036661">
    <property type="entry name" value="Luciferase-like_sf"/>
</dbReference>
<accession>A0A381P0Z1</accession>
<dbReference type="GO" id="GO:0016705">
    <property type="term" value="F:oxidoreductase activity, acting on paired donors, with incorporation or reduction of molecular oxygen"/>
    <property type="evidence" value="ECO:0007669"/>
    <property type="project" value="InterPro"/>
</dbReference>
<protein>
    <recommendedName>
        <fullName evidence="1">Luciferase-like domain-containing protein</fullName>
    </recommendedName>
</protein>
<feature type="domain" description="Luciferase-like" evidence="1">
    <location>
        <begin position="1"/>
        <end position="312"/>
    </location>
</feature>
<organism evidence="2">
    <name type="scientific">marine metagenome</name>
    <dbReference type="NCBI Taxonomy" id="408172"/>
    <lineage>
        <taxon>unclassified sequences</taxon>
        <taxon>metagenomes</taxon>
        <taxon>ecological metagenomes</taxon>
    </lineage>
</organism>
<dbReference type="InterPro" id="IPR050766">
    <property type="entry name" value="Bact_Lucif_Oxidored"/>
</dbReference>
<dbReference type="SUPFAM" id="SSF51679">
    <property type="entry name" value="Bacterial luciferase-like"/>
    <property type="match status" value="1"/>
</dbReference>
<name>A0A381P0Z1_9ZZZZ</name>
<reference evidence="2" key="1">
    <citation type="submission" date="2018-05" db="EMBL/GenBank/DDBJ databases">
        <authorList>
            <person name="Lanie J.A."/>
            <person name="Ng W.-L."/>
            <person name="Kazmierczak K.M."/>
            <person name="Andrzejewski T.M."/>
            <person name="Davidsen T.M."/>
            <person name="Wayne K.J."/>
            <person name="Tettelin H."/>
            <person name="Glass J.I."/>
            <person name="Rusch D."/>
            <person name="Podicherti R."/>
            <person name="Tsui H.-C.T."/>
            <person name="Winkler M.E."/>
        </authorList>
    </citation>
    <scope>NUCLEOTIDE SEQUENCE</scope>
</reference>
<dbReference type="GO" id="GO:0005829">
    <property type="term" value="C:cytosol"/>
    <property type="evidence" value="ECO:0007669"/>
    <property type="project" value="TreeGrafter"/>
</dbReference>
<dbReference type="Gene3D" id="3.20.20.30">
    <property type="entry name" value="Luciferase-like domain"/>
    <property type="match status" value="1"/>
</dbReference>
<proteinExistence type="predicted"/>
<gene>
    <name evidence="2" type="ORF">METZ01_LOCUS12702</name>
</gene>
<dbReference type="Pfam" id="PF00296">
    <property type="entry name" value="Bac_luciferase"/>
    <property type="match status" value="1"/>
</dbReference>
<dbReference type="AlphaFoldDB" id="A0A381P0Z1"/>
<evidence type="ECO:0000259" key="1">
    <source>
        <dbReference type="Pfam" id="PF00296"/>
    </source>
</evidence>
<dbReference type="InterPro" id="IPR011251">
    <property type="entry name" value="Luciferase-like_dom"/>
</dbReference>
<evidence type="ECO:0000313" key="2">
    <source>
        <dbReference type="EMBL" id="SUZ59848.1"/>
    </source>
</evidence>
<dbReference type="EMBL" id="UINC01000702">
    <property type="protein sequence ID" value="SUZ59848.1"/>
    <property type="molecule type" value="Genomic_DNA"/>
</dbReference>
<dbReference type="PANTHER" id="PTHR30137:SF6">
    <property type="entry name" value="LUCIFERASE-LIKE MONOOXYGENASE"/>
    <property type="match status" value="1"/>
</dbReference>